<organism evidence="2 3">
    <name type="scientific">Gossypium australe</name>
    <dbReference type="NCBI Taxonomy" id="47621"/>
    <lineage>
        <taxon>Eukaryota</taxon>
        <taxon>Viridiplantae</taxon>
        <taxon>Streptophyta</taxon>
        <taxon>Embryophyta</taxon>
        <taxon>Tracheophyta</taxon>
        <taxon>Spermatophyta</taxon>
        <taxon>Magnoliopsida</taxon>
        <taxon>eudicotyledons</taxon>
        <taxon>Gunneridae</taxon>
        <taxon>Pentapetalae</taxon>
        <taxon>rosids</taxon>
        <taxon>malvids</taxon>
        <taxon>Malvales</taxon>
        <taxon>Malvaceae</taxon>
        <taxon>Malvoideae</taxon>
        <taxon>Gossypium</taxon>
    </lineage>
</organism>
<keyword evidence="1" id="KW-0732">Signal</keyword>
<keyword evidence="3" id="KW-1185">Reference proteome</keyword>
<name>A0A5B6VXN7_9ROSI</name>
<sequence length="87" mass="9488">MRGSYPGFWVWPLNFWVLAPTRATRLRVRWPEANNSAFRPDLKGLNGDLGGEIVLTLIAAGTRAEGCGACGAMIELLLRCLGFLGKP</sequence>
<dbReference type="EMBL" id="SMMG02000005">
    <property type="protein sequence ID" value="KAA3473853.1"/>
    <property type="molecule type" value="Genomic_DNA"/>
</dbReference>
<proteinExistence type="predicted"/>
<feature type="chain" id="PRO_5022745586" evidence="1">
    <location>
        <begin position="24"/>
        <end position="87"/>
    </location>
</feature>
<dbReference type="AlphaFoldDB" id="A0A5B6VXN7"/>
<accession>A0A5B6VXN7</accession>
<evidence type="ECO:0000313" key="3">
    <source>
        <dbReference type="Proteomes" id="UP000325315"/>
    </source>
</evidence>
<gene>
    <name evidence="2" type="ORF">EPI10_024200</name>
</gene>
<evidence type="ECO:0000313" key="2">
    <source>
        <dbReference type="EMBL" id="KAA3473853.1"/>
    </source>
</evidence>
<reference evidence="3" key="1">
    <citation type="journal article" date="2019" name="Plant Biotechnol. J.">
        <title>Genome sequencing of the Australian wild diploid species Gossypium australe highlights disease resistance and delayed gland morphogenesis.</title>
        <authorList>
            <person name="Cai Y."/>
            <person name="Cai X."/>
            <person name="Wang Q."/>
            <person name="Wang P."/>
            <person name="Zhang Y."/>
            <person name="Cai C."/>
            <person name="Xu Y."/>
            <person name="Wang K."/>
            <person name="Zhou Z."/>
            <person name="Wang C."/>
            <person name="Geng S."/>
            <person name="Li B."/>
            <person name="Dong Q."/>
            <person name="Hou Y."/>
            <person name="Wang H."/>
            <person name="Ai P."/>
            <person name="Liu Z."/>
            <person name="Yi F."/>
            <person name="Sun M."/>
            <person name="An G."/>
            <person name="Cheng J."/>
            <person name="Zhang Y."/>
            <person name="Shi Q."/>
            <person name="Xie Y."/>
            <person name="Shi X."/>
            <person name="Chang Y."/>
            <person name="Huang F."/>
            <person name="Chen Y."/>
            <person name="Hong S."/>
            <person name="Mi L."/>
            <person name="Sun Q."/>
            <person name="Zhang L."/>
            <person name="Zhou B."/>
            <person name="Peng R."/>
            <person name="Zhang X."/>
            <person name="Liu F."/>
        </authorList>
    </citation>
    <scope>NUCLEOTIDE SEQUENCE [LARGE SCALE GENOMIC DNA]</scope>
    <source>
        <strain evidence="3">cv. PA1801</strain>
    </source>
</reference>
<protein>
    <submittedName>
        <fullName evidence="2">Uncharacterized protein</fullName>
    </submittedName>
</protein>
<feature type="signal peptide" evidence="1">
    <location>
        <begin position="1"/>
        <end position="23"/>
    </location>
</feature>
<comment type="caution">
    <text evidence="2">The sequence shown here is derived from an EMBL/GenBank/DDBJ whole genome shotgun (WGS) entry which is preliminary data.</text>
</comment>
<evidence type="ECO:0000256" key="1">
    <source>
        <dbReference type="SAM" id="SignalP"/>
    </source>
</evidence>
<dbReference type="Proteomes" id="UP000325315">
    <property type="component" value="Unassembled WGS sequence"/>
</dbReference>